<keyword evidence="2 7" id="KW-0285">Flavoprotein</keyword>
<dbReference type="AlphaFoldDB" id="A0A810Q1W6"/>
<evidence type="ECO:0000256" key="4">
    <source>
        <dbReference type="ARBA" id="ARBA00023002"/>
    </source>
</evidence>
<keyword evidence="5" id="KW-1015">Disulfide bond</keyword>
<comment type="catalytic activity">
    <reaction evidence="7">
        <text>[thioredoxin]-dithiol + NADP(+) = [thioredoxin]-disulfide + NADPH + H(+)</text>
        <dbReference type="Rhea" id="RHEA:20345"/>
        <dbReference type="Rhea" id="RHEA-COMP:10698"/>
        <dbReference type="Rhea" id="RHEA-COMP:10700"/>
        <dbReference type="ChEBI" id="CHEBI:15378"/>
        <dbReference type="ChEBI" id="CHEBI:29950"/>
        <dbReference type="ChEBI" id="CHEBI:50058"/>
        <dbReference type="ChEBI" id="CHEBI:57783"/>
        <dbReference type="ChEBI" id="CHEBI:58349"/>
        <dbReference type="EC" id="1.8.1.9"/>
    </reaction>
</comment>
<geneLocation type="plasmid" evidence="10 11">
    <name>pMM35_02</name>
</geneLocation>
<dbReference type="RefSeq" id="WP_212822219.1">
    <property type="nucleotide sequence ID" value="NZ_AP023417.1"/>
</dbReference>
<name>A0A810Q1W6_9FIRM</name>
<dbReference type="SUPFAM" id="SSF51905">
    <property type="entry name" value="FAD/NAD(P)-binding domain"/>
    <property type="match status" value="1"/>
</dbReference>
<evidence type="ECO:0000313" key="11">
    <source>
        <dbReference type="Proteomes" id="UP000681343"/>
    </source>
</evidence>
<dbReference type="GO" id="GO:0019430">
    <property type="term" value="P:removal of superoxide radicals"/>
    <property type="evidence" value="ECO:0007669"/>
    <property type="project" value="UniProtKB-UniRule"/>
</dbReference>
<dbReference type="GO" id="GO:0005737">
    <property type="term" value="C:cytoplasm"/>
    <property type="evidence" value="ECO:0007669"/>
    <property type="project" value="InterPro"/>
</dbReference>
<protein>
    <recommendedName>
        <fullName evidence="7">Thioredoxin reductase</fullName>
        <ecNumber evidence="7">1.8.1.9</ecNumber>
    </recommendedName>
</protein>
<comment type="cofactor">
    <cofactor evidence="8">
        <name>FAD</name>
        <dbReference type="ChEBI" id="CHEBI:57692"/>
    </cofactor>
    <text evidence="8">Binds 1 FAD per subunit.</text>
</comment>
<evidence type="ECO:0000313" key="10">
    <source>
        <dbReference type="EMBL" id="BCK80212.1"/>
    </source>
</evidence>
<dbReference type="GO" id="GO:0004791">
    <property type="term" value="F:thioredoxin-disulfide reductase (NADPH) activity"/>
    <property type="evidence" value="ECO:0007669"/>
    <property type="project" value="UniProtKB-UniRule"/>
</dbReference>
<dbReference type="PRINTS" id="PR00368">
    <property type="entry name" value="FADPNR"/>
</dbReference>
<dbReference type="EMBL" id="AP023417">
    <property type="protein sequence ID" value="BCK80212.1"/>
    <property type="molecule type" value="Genomic_DNA"/>
</dbReference>
<keyword evidence="6 7" id="KW-0676">Redox-active center</keyword>
<dbReference type="InterPro" id="IPR008255">
    <property type="entry name" value="Pyr_nucl-diS_OxRdtase_2_AS"/>
</dbReference>
<comment type="similarity">
    <text evidence="1 7">Belongs to the class-II pyridine nucleotide-disulfide oxidoreductase family.</text>
</comment>
<dbReference type="InterPro" id="IPR050097">
    <property type="entry name" value="Ferredoxin-NADP_redctase_2"/>
</dbReference>
<evidence type="ECO:0000256" key="7">
    <source>
        <dbReference type="RuleBase" id="RU003880"/>
    </source>
</evidence>
<keyword evidence="8" id="KW-0521">NADP</keyword>
<feature type="domain" description="FAD/NAD(P)-binding" evidence="9">
    <location>
        <begin position="5"/>
        <end position="292"/>
    </location>
</feature>
<reference evidence="10" key="1">
    <citation type="submission" date="2020-09" db="EMBL/GenBank/DDBJ databases">
        <title>New species isolated from human feces.</title>
        <authorList>
            <person name="Kitahara M."/>
            <person name="Shigeno Y."/>
            <person name="Shime M."/>
            <person name="Matsumoto Y."/>
            <person name="Nakamura S."/>
            <person name="Motooka D."/>
            <person name="Fukuoka S."/>
            <person name="Nishikawa H."/>
            <person name="Benno Y."/>
        </authorList>
    </citation>
    <scope>NUCLEOTIDE SEQUENCE</scope>
    <source>
        <strain evidence="10">MM35</strain>
        <plasmid evidence="10">pMM35_02</plasmid>
    </source>
</reference>
<dbReference type="Proteomes" id="UP000681343">
    <property type="component" value="Plasmid pMM35_02"/>
</dbReference>
<keyword evidence="11" id="KW-1185">Reference proteome</keyword>
<dbReference type="InterPro" id="IPR005982">
    <property type="entry name" value="Thioredox_Rdtase"/>
</dbReference>
<dbReference type="PROSITE" id="PS00573">
    <property type="entry name" value="PYRIDINE_REDOX_2"/>
    <property type="match status" value="1"/>
</dbReference>
<evidence type="ECO:0000256" key="1">
    <source>
        <dbReference type="ARBA" id="ARBA00009333"/>
    </source>
</evidence>
<keyword evidence="4 7" id="KW-0560">Oxidoreductase</keyword>
<dbReference type="NCBIfam" id="TIGR01292">
    <property type="entry name" value="TRX_reduct"/>
    <property type="match status" value="1"/>
</dbReference>
<evidence type="ECO:0000256" key="5">
    <source>
        <dbReference type="ARBA" id="ARBA00023157"/>
    </source>
</evidence>
<proteinExistence type="inferred from homology"/>
<dbReference type="PRINTS" id="PR00469">
    <property type="entry name" value="PNDRDTASEII"/>
</dbReference>
<comment type="subunit">
    <text evidence="7">Homodimer.</text>
</comment>
<evidence type="ECO:0000256" key="2">
    <source>
        <dbReference type="ARBA" id="ARBA00022630"/>
    </source>
</evidence>
<dbReference type="InterPro" id="IPR036188">
    <property type="entry name" value="FAD/NAD-bd_sf"/>
</dbReference>
<sequence>MERIYDMIIIGGGPAGYTAALYAARAGLSTLVLEKLSAGGQMALTEQIDNYPGFEDGIDGFTLGEKMQQSAERFGAVTELAEVYKASLSGRIKTLDTSEGVFQSRTVVIATGATPRPLGVPGEEALVGKGVHYCAACDGAPYRGKTVAVVGGGNSAAADALTLSRIAKKVYLIHRRDSLRATKVYHEPLMNAPNVEFCWNSTVSALLHDSRLTGLRLKDVNTDAEHDLACDGVFISVGRAPATELFRRELALDKSGYIIADESTRTSLPGVFAAGDVRTKALRQVVTAVSDGAVAVHYAEEYLAENR</sequence>
<dbReference type="PANTHER" id="PTHR48105">
    <property type="entry name" value="THIOREDOXIN REDUCTASE 1-RELATED-RELATED"/>
    <property type="match status" value="1"/>
</dbReference>
<evidence type="ECO:0000259" key="9">
    <source>
        <dbReference type="Pfam" id="PF07992"/>
    </source>
</evidence>
<organism evidence="10 11">
    <name type="scientific">Vescimonas fastidiosa</name>
    <dbReference type="NCBI Taxonomy" id="2714353"/>
    <lineage>
        <taxon>Bacteria</taxon>
        <taxon>Bacillati</taxon>
        <taxon>Bacillota</taxon>
        <taxon>Clostridia</taxon>
        <taxon>Eubacteriales</taxon>
        <taxon>Oscillospiraceae</taxon>
        <taxon>Vescimonas</taxon>
    </lineage>
</organism>
<evidence type="ECO:0000256" key="3">
    <source>
        <dbReference type="ARBA" id="ARBA00022827"/>
    </source>
</evidence>
<dbReference type="Gene3D" id="3.50.50.60">
    <property type="entry name" value="FAD/NAD(P)-binding domain"/>
    <property type="match status" value="2"/>
</dbReference>
<evidence type="ECO:0000256" key="6">
    <source>
        <dbReference type="ARBA" id="ARBA00023284"/>
    </source>
</evidence>
<keyword evidence="3 7" id="KW-0274">FAD</keyword>
<dbReference type="Pfam" id="PF07992">
    <property type="entry name" value="Pyr_redox_2"/>
    <property type="match status" value="1"/>
</dbReference>
<evidence type="ECO:0000256" key="8">
    <source>
        <dbReference type="RuleBase" id="RU003881"/>
    </source>
</evidence>
<keyword evidence="10" id="KW-0614">Plasmid</keyword>
<dbReference type="EC" id="1.8.1.9" evidence="7"/>
<accession>A0A810Q1W6</accession>
<gene>
    <name evidence="10" type="ORF">MM35RIKEN_24040</name>
</gene>
<dbReference type="KEGG" id="vfa:MM35RIKEN_24040"/>
<dbReference type="InterPro" id="IPR023753">
    <property type="entry name" value="FAD/NAD-binding_dom"/>
</dbReference>